<dbReference type="RefSeq" id="WP_175270492.1">
    <property type="nucleotide sequence ID" value="NZ_JABFCR010000072.1"/>
</dbReference>
<accession>A0ABX1W3Y5</accession>
<sequence>MSKKVLIIFLSLNTFLAVSTVFAQDSLAHYYKNRLGFATGTGVQYIGQLVGIGRKGFTVASNYYYHVNFYEIQFYHTLKKHPKYQFDLLVQPQYNVSRYGLYPESVAADYLDSYECGLNLGLLYRRNWGGGPLSYYVALSTGPHYASGVPHRQMSGFLFANNLVAGLNLKVYKTLYADMNFGLRHMSNAGTRLPNAGVNNPVFKEGVLMGF</sequence>
<comment type="caution">
    <text evidence="2">The sequence shown here is derived from an EMBL/GenBank/DDBJ whole genome shotgun (WGS) entry which is preliminary data.</text>
</comment>
<feature type="chain" id="PRO_5047347443" description="Acyloxyacyl hydrolase" evidence="1">
    <location>
        <begin position="24"/>
        <end position="211"/>
    </location>
</feature>
<protein>
    <recommendedName>
        <fullName evidence="4">Acyloxyacyl hydrolase</fullName>
    </recommendedName>
</protein>
<evidence type="ECO:0008006" key="4">
    <source>
        <dbReference type="Google" id="ProtNLM"/>
    </source>
</evidence>
<feature type="signal peptide" evidence="1">
    <location>
        <begin position="1"/>
        <end position="23"/>
    </location>
</feature>
<keyword evidence="1" id="KW-0732">Signal</keyword>
<evidence type="ECO:0000313" key="3">
    <source>
        <dbReference type="Proteomes" id="UP000566071"/>
    </source>
</evidence>
<dbReference type="Gene3D" id="2.40.160.20">
    <property type="match status" value="1"/>
</dbReference>
<organism evidence="2 3">
    <name type="scientific">Mucilaginibacter humi</name>
    <dbReference type="NCBI Taxonomy" id="2732510"/>
    <lineage>
        <taxon>Bacteria</taxon>
        <taxon>Pseudomonadati</taxon>
        <taxon>Bacteroidota</taxon>
        <taxon>Sphingobacteriia</taxon>
        <taxon>Sphingobacteriales</taxon>
        <taxon>Sphingobacteriaceae</taxon>
        <taxon>Mucilaginibacter</taxon>
    </lineage>
</organism>
<evidence type="ECO:0000313" key="2">
    <source>
        <dbReference type="EMBL" id="NNU34825.1"/>
    </source>
</evidence>
<dbReference type="EMBL" id="JABFCR010000072">
    <property type="protein sequence ID" value="NNU34825.1"/>
    <property type="molecule type" value="Genomic_DNA"/>
</dbReference>
<name>A0ABX1W3Y5_9SPHI</name>
<dbReference type="InterPro" id="IPR018550">
    <property type="entry name" value="Lipid-A_deacylase-rel"/>
</dbReference>
<dbReference type="Pfam" id="PF09411">
    <property type="entry name" value="PagL"/>
    <property type="match status" value="1"/>
</dbReference>
<evidence type="ECO:0000256" key="1">
    <source>
        <dbReference type="SAM" id="SignalP"/>
    </source>
</evidence>
<proteinExistence type="predicted"/>
<keyword evidence="3" id="KW-1185">Reference proteome</keyword>
<reference evidence="2 3" key="1">
    <citation type="submission" date="2020-05" db="EMBL/GenBank/DDBJ databases">
        <authorList>
            <person name="Khan S.A."/>
            <person name="Jeon C.O."/>
            <person name="Chun B.H."/>
        </authorList>
    </citation>
    <scope>NUCLEOTIDE SEQUENCE [LARGE SCALE GENOMIC DNA]</scope>
    <source>
        <strain evidence="2 3">S1162</strain>
    </source>
</reference>
<gene>
    <name evidence="2" type="ORF">HK413_13570</name>
</gene>
<dbReference type="Proteomes" id="UP000566071">
    <property type="component" value="Unassembled WGS sequence"/>
</dbReference>